<dbReference type="InterPro" id="IPR002110">
    <property type="entry name" value="Ankyrin_rpt"/>
</dbReference>
<dbReference type="InterPro" id="IPR036770">
    <property type="entry name" value="Ankyrin_rpt-contain_sf"/>
</dbReference>
<keyword evidence="9" id="KW-1185">Reference proteome</keyword>
<name>A0A9W9ZBL1_9CNID</name>
<feature type="repeat" description="ANK" evidence="6">
    <location>
        <begin position="184"/>
        <end position="216"/>
    </location>
</feature>
<evidence type="ECO:0000313" key="8">
    <source>
        <dbReference type="EMBL" id="KAJ7378577.1"/>
    </source>
</evidence>
<keyword evidence="5" id="KW-0539">Nucleus</keyword>
<evidence type="ECO:0000313" key="9">
    <source>
        <dbReference type="Proteomes" id="UP001163046"/>
    </source>
</evidence>
<dbReference type="GO" id="GO:0042981">
    <property type="term" value="P:regulation of apoptotic process"/>
    <property type="evidence" value="ECO:0007669"/>
    <property type="project" value="InterPro"/>
</dbReference>
<dbReference type="SUPFAM" id="SSF50044">
    <property type="entry name" value="SH3-domain"/>
    <property type="match status" value="1"/>
</dbReference>
<comment type="subcellular location">
    <subcellularLocation>
        <location evidence="1">Nucleus</location>
    </subcellularLocation>
</comment>
<feature type="region of interest" description="Disordered" evidence="7">
    <location>
        <begin position="121"/>
        <end position="145"/>
    </location>
</feature>
<proteinExistence type="predicted"/>
<dbReference type="EMBL" id="MU826365">
    <property type="protein sequence ID" value="KAJ7378577.1"/>
    <property type="molecule type" value="Genomic_DNA"/>
</dbReference>
<keyword evidence="2" id="KW-0053">Apoptosis</keyword>
<feature type="repeat" description="ANK" evidence="6">
    <location>
        <begin position="217"/>
        <end position="249"/>
    </location>
</feature>
<evidence type="ECO:0000256" key="3">
    <source>
        <dbReference type="ARBA" id="ARBA00022737"/>
    </source>
</evidence>
<feature type="region of interest" description="Disordered" evidence="7">
    <location>
        <begin position="1"/>
        <end position="35"/>
    </location>
</feature>
<sequence>MVLSNGESLRSELSLPRTSPSGNVDDVVSERTPVSDKFKRKVETKTILTIKDFPLKITDVDEAKPVAVNGDIGLVSQSHEHVSDQLSNFPLTASFDNKAKPELVNGDIGLLSKSREDFSKESIASEEATEDDLAPAQKTDKKKKARHVSLDPHAVLLDAAVEGELDLVKQLIREVDNPSKPNSDGITALHNAVCACHDQVVYFLVQYGADINSPDSHGWTPLHCAAANNATEMARFLVEHGACVFAATSLEKKTPLQCCERGLPGYFNCTRYLNDVQQNFGLINEGRVYALYNYTADEQDELSFVCGEELLVLKRGVCDREGMVVGPEQGRGDWVHTKKFTRVTHQNFARSVTRTENMAMTLVRPKLLGPIITIKSKFDPVYG</sequence>
<accession>A0A9W9ZBL1</accession>
<dbReference type="GO" id="GO:0005634">
    <property type="term" value="C:nucleus"/>
    <property type="evidence" value="ECO:0007669"/>
    <property type="project" value="UniProtKB-SubCell"/>
</dbReference>
<reference evidence="8" key="1">
    <citation type="submission" date="2023-01" db="EMBL/GenBank/DDBJ databases">
        <title>Genome assembly of the deep-sea coral Lophelia pertusa.</title>
        <authorList>
            <person name="Herrera S."/>
            <person name="Cordes E."/>
        </authorList>
    </citation>
    <scope>NUCLEOTIDE SEQUENCE</scope>
    <source>
        <strain evidence="8">USNM1676648</strain>
        <tissue evidence="8">Polyp</tissue>
    </source>
</reference>
<evidence type="ECO:0000256" key="2">
    <source>
        <dbReference type="ARBA" id="ARBA00022703"/>
    </source>
</evidence>
<evidence type="ECO:0000256" key="7">
    <source>
        <dbReference type="SAM" id="MobiDB-lite"/>
    </source>
</evidence>
<keyword evidence="3" id="KW-0677">Repeat</keyword>
<gene>
    <name evidence="8" type="ORF">OS493_022565</name>
</gene>
<dbReference type="PROSITE" id="PS50088">
    <property type="entry name" value="ANK_REPEAT"/>
    <property type="match status" value="2"/>
</dbReference>
<dbReference type="Pfam" id="PF12796">
    <property type="entry name" value="Ank_2"/>
    <property type="match status" value="1"/>
</dbReference>
<dbReference type="SUPFAM" id="SSF48403">
    <property type="entry name" value="Ankyrin repeat"/>
    <property type="match status" value="1"/>
</dbReference>
<dbReference type="PROSITE" id="PS50297">
    <property type="entry name" value="ANK_REP_REGION"/>
    <property type="match status" value="2"/>
</dbReference>
<evidence type="ECO:0000256" key="4">
    <source>
        <dbReference type="ARBA" id="ARBA00023043"/>
    </source>
</evidence>
<dbReference type="InterPro" id="IPR047163">
    <property type="entry name" value="ASPP1/2"/>
</dbReference>
<keyword evidence="4 6" id="KW-0040">ANK repeat</keyword>
<dbReference type="Gene3D" id="1.25.40.20">
    <property type="entry name" value="Ankyrin repeat-containing domain"/>
    <property type="match status" value="1"/>
</dbReference>
<evidence type="ECO:0000256" key="1">
    <source>
        <dbReference type="ARBA" id="ARBA00004123"/>
    </source>
</evidence>
<evidence type="ECO:0000256" key="6">
    <source>
        <dbReference type="PROSITE-ProRule" id="PRU00023"/>
    </source>
</evidence>
<dbReference type="PANTHER" id="PTHR24131">
    <property type="entry name" value="APOPTOSIS-STIMULATING OF P53 PROTEIN"/>
    <property type="match status" value="1"/>
</dbReference>
<dbReference type="InterPro" id="IPR036028">
    <property type="entry name" value="SH3-like_dom_sf"/>
</dbReference>
<comment type="caution">
    <text evidence="8">The sequence shown here is derived from an EMBL/GenBank/DDBJ whole genome shotgun (WGS) entry which is preliminary data.</text>
</comment>
<evidence type="ECO:0000256" key="5">
    <source>
        <dbReference type="ARBA" id="ARBA00023242"/>
    </source>
</evidence>
<dbReference type="SMART" id="SM00248">
    <property type="entry name" value="ANK"/>
    <property type="match status" value="3"/>
</dbReference>
<dbReference type="OrthoDB" id="10038642at2759"/>
<dbReference type="Proteomes" id="UP001163046">
    <property type="component" value="Unassembled WGS sequence"/>
</dbReference>
<dbReference type="GO" id="GO:0002039">
    <property type="term" value="F:p53 binding"/>
    <property type="evidence" value="ECO:0007669"/>
    <property type="project" value="InterPro"/>
</dbReference>
<dbReference type="GO" id="GO:0006915">
    <property type="term" value="P:apoptotic process"/>
    <property type="evidence" value="ECO:0007669"/>
    <property type="project" value="UniProtKB-KW"/>
</dbReference>
<dbReference type="AlphaFoldDB" id="A0A9W9ZBL1"/>
<organism evidence="8 9">
    <name type="scientific">Desmophyllum pertusum</name>
    <dbReference type="NCBI Taxonomy" id="174260"/>
    <lineage>
        <taxon>Eukaryota</taxon>
        <taxon>Metazoa</taxon>
        <taxon>Cnidaria</taxon>
        <taxon>Anthozoa</taxon>
        <taxon>Hexacorallia</taxon>
        <taxon>Scleractinia</taxon>
        <taxon>Caryophylliina</taxon>
        <taxon>Caryophylliidae</taxon>
        <taxon>Desmophyllum</taxon>
    </lineage>
</organism>
<protein>
    <submittedName>
        <fullName evidence="8">Uncharacterized protein</fullName>
    </submittedName>
</protein>
<dbReference type="PANTHER" id="PTHR24131:SF10">
    <property type="entry name" value="ANKYRIN-REPEAT, SH3-DOMAIN, AND PROLINE-RICH-REGION CONTAINING PROTEIN, ISOFORM B"/>
    <property type="match status" value="1"/>
</dbReference>